<sequence length="387" mass="42980">MSQPTNGGNARLQELVEQYEAAATDAIDICFSTNLSSQSSQTGTQQPQAPSIKEIFENLRVTLDAWWECYEETKAHRQVPEEPDKKPSVQPTDNAVIDEVSENNQTDKLPEMIDRPTLQGDNTEERSSERSVSCGNVEEMQPVVDPNFNSPEIRCSTALDIRVNECAVVLHENHLADMANEHSEDNPYPGVTDEQAKLDRPSVLACDHTQKDRCTYVHPQKNLPNDAPMSCSEDNNISALTNNVKDIRCSELLAVTTDGTNCSTVIIKDKRLTIHKPLLSFPHQNNGISRSDTTAGLKPTPADDWESAILLNKPTFSPKTIIKLKAADCWIEAYGSDYTTSKEKNKVTDQPPLAAYTWKKRKKKKSSGGKECYGGEIASNDFVLCYS</sequence>
<protein>
    <submittedName>
        <fullName evidence="2">Uncharacterized protein</fullName>
    </submittedName>
</protein>
<proteinExistence type="predicted"/>
<dbReference type="Proteomes" id="UP001497525">
    <property type="component" value="Unassembled WGS sequence"/>
</dbReference>
<gene>
    <name evidence="2" type="ORF">CDAUBV1_LOCUS16558</name>
</gene>
<dbReference type="AlphaFoldDB" id="A0AAV2TXQ7"/>
<comment type="caution">
    <text evidence="2">The sequence shown here is derived from an EMBL/GenBank/DDBJ whole genome shotgun (WGS) entry which is preliminary data.</text>
</comment>
<evidence type="ECO:0000256" key="1">
    <source>
        <dbReference type="SAM" id="MobiDB-lite"/>
    </source>
</evidence>
<feature type="region of interest" description="Disordered" evidence="1">
    <location>
        <begin position="74"/>
        <end position="134"/>
    </location>
</feature>
<dbReference type="EMBL" id="CAXLJL010000834">
    <property type="protein sequence ID" value="CAL5141304.1"/>
    <property type="molecule type" value="Genomic_DNA"/>
</dbReference>
<feature type="compositionally biased region" description="Basic and acidic residues" evidence="1">
    <location>
        <begin position="74"/>
        <end position="87"/>
    </location>
</feature>
<evidence type="ECO:0000313" key="3">
    <source>
        <dbReference type="Proteomes" id="UP001497525"/>
    </source>
</evidence>
<reference evidence="2" key="1">
    <citation type="submission" date="2024-06" db="EMBL/GenBank/DDBJ databases">
        <authorList>
            <person name="Liu X."/>
            <person name="Lenzi L."/>
            <person name="Haldenby T S."/>
            <person name="Uol C."/>
        </authorList>
    </citation>
    <scope>NUCLEOTIDE SEQUENCE</scope>
</reference>
<name>A0AAV2TXQ7_CALDB</name>
<organism evidence="2 3">
    <name type="scientific">Calicophoron daubneyi</name>
    <name type="common">Rumen fluke</name>
    <name type="synonym">Paramphistomum daubneyi</name>
    <dbReference type="NCBI Taxonomy" id="300641"/>
    <lineage>
        <taxon>Eukaryota</taxon>
        <taxon>Metazoa</taxon>
        <taxon>Spiralia</taxon>
        <taxon>Lophotrochozoa</taxon>
        <taxon>Platyhelminthes</taxon>
        <taxon>Trematoda</taxon>
        <taxon>Digenea</taxon>
        <taxon>Plagiorchiida</taxon>
        <taxon>Pronocephalata</taxon>
        <taxon>Paramphistomoidea</taxon>
        <taxon>Paramphistomidae</taxon>
        <taxon>Calicophoron</taxon>
    </lineage>
</organism>
<evidence type="ECO:0000313" key="2">
    <source>
        <dbReference type="EMBL" id="CAL5141304.1"/>
    </source>
</evidence>
<accession>A0AAV2TXQ7</accession>